<evidence type="ECO:0000259" key="3">
    <source>
        <dbReference type="SMART" id="SM00835"/>
    </source>
</evidence>
<dbReference type="RefSeq" id="WP_115816859.1">
    <property type="nucleotide sequence ID" value="NZ_QRDV01000002.1"/>
</dbReference>
<sequence length="240" mass="26474">MINNKNIIKVLVLGVLLLLCNVVVGCGEKANHDKKTTEDIAKISIDEERIASHHHADDTEPHTHNHSSQSDTSKRIMNPDSIEELWIFPERKDHLGSGGMLQIYMDAESHPNASSGFAKYELGVGGALPEHKHNKTEEIAYFISGEGIVISYENAKRIETVVKEGYVWYTAPGEWHSFKNTGDTPLKLVFATIPNAKHGLLNFFKKVSASPGKASTALSAEEFATLALENDMILKPAKID</sequence>
<dbReference type="OrthoDB" id="1423961at2"/>
<dbReference type="InterPro" id="IPR013096">
    <property type="entry name" value="Cupin_2"/>
</dbReference>
<organism evidence="4 5">
    <name type="scientific">Winogradskyella eximia</name>
    <dbReference type="NCBI Taxonomy" id="262006"/>
    <lineage>
        <taxon>Bacteria</taxon>
        <taxon>Pseudomonadati</taxon>
        <taxon>Bacteroidota</taxon>
        <taxon>Flavobacteriia</taxon>
        <taxon>Flavobacteriales</taxon>
        <taxon>Flavobacteriaceae</taxon>
        <taxon>Winogradskyella</taxon>
    </lineage>
</organism>
<accession>A0A3D9H7V4</accession>
<proteinExistence type="predicted"/>
<dbReference type="AlphaFoldDB" id="A0A3D9H7V4"/>
<dbReference type="PROSITE" id="PS51257">
    <property type="entry name" value="PROKAR_LIPOPROTEIN"/>
    <property type="match status" value="1"/>
</dbReference>
<evidence type="ECO:0000313" key="4">
    <source>
        <dbReference type="EMBL" id="RED45562.1"/>
    </source>
</evidence>
<name>A0A3D9H7V4_9FLAO</name>
<dbReference type="SMART" id="SM00835">
    <property type="entry name" value="Cupin_1"/>
    <property type="match status" value="1"/>
</dbReference>
<dbReference type="InterPro" id="IPR006045">
    <property type="entry name" value="Cupin_1"/>
</dbReference>
<dbReference type="GO" id="GO:0046872">
    <property type="term" value="F:metal ion binding"/>
    <property type="evidence" value="ECO:0007669"/>
    <property type="project" value="UniProtKB-KW"/>
</dbReference>
<evidence type="ECO:0000313" key="5">
    <source>
        <dbReference type="Proteomes" id="UP000256980"/>
    </source>
</evidence>
<dbReference type="PANTHER" id="PTHR35848:SF6">
    <property type="entry name" value="CUPIN TYPE-2 DOMAIN-CONTAINING PROTEIN"/>
    <property type="match status" value="1"/>
</dbReference>
<keyword evidence="5" id="KW-1185">Reference proteome</keyword>
<evidence type="ECO:0000256" key="1">
    <source>
        <dbReference type="ARBA" id="ARBA00022723"/>
    </source>
</evidence>
<keyword evidence="1" id="KW-0479">Metal-binding</keyword>
<dbReference type="EMBL" id="QRDV01000002">
    <property type="protein sequence ID" value="RED45562.1"/>
    <property type="molecule type" value="Genomic_DNA"/>
</dbReference>
<dbReference type="InterPro" id="IPR051610">
    <property type="entry name" value="GPI/OXD"/>
</dbReference>
<feature type="domain" description="Cupin type-1" evidence="3">
    <location>
        <begin position="85"/>
        <end position="224"/>
    </location>
</feature>
<comment type="caution">
    <text evidence="4">The sequence shown here is derived from an EMBL/GenBank/DDBJ whole genome shotgun (WGS) entry which is preliminary data.</text>
</comment>
<dbReference type="Proteomes" id="UP000256980">
    <property type="component" value="Unassembled WGS sequence"/>
</dbReference>
<evidence type="ECO:0000256" key="2">
    <source>
        <dbReference type="SAM" id="MobiDB-lite"/>
    </source>
</evidence>
<feature type="region of interest" description="Disordered" evidence="2">
    <location>
        <begin position="53"/>
        <end position="75"/>
    </location>
</feature>
<dbReference type="Pfam" id="PF07883">
    <property type="entry name" value="Cupin_2"/>
    <property type="match status" value="1"/>
</dbReference>
<dbReference type="InterPro" id="IPR014710">
    <property type="entry name" value="RmlC-like_jellyroll"/>
</dbReference>
<dbReference type="Gene3D" id="2.60.120.10">
    <property type="entry name" value="Jelly Rolls"/>
    <property type="match status" value="1"/>
</dbReference>
<feature type="compositionally biased region" description="Basic and acidic residues" evidence="2">
    <location>
        <begin position="53"/>
        <end position="63"/>
    </location>
</feature>
<dbReference type="SUPFAM" id="SSF51182">
    <property type="entry name" value="RmlC-like cupins"/>
    <property type="match status" value="1"/>
</dbReference>
<dbReference type="InterPro" id="IPR011051">
    <property type="entry name" value="RmlC_Cupin_sf"/>
</dbReference>
<protein>
    <recommendedName>
        <fullName evidence="3">Cupin type-1 domain-containing protein</fullName>
    </recommendedName>
</protein>
<dbReference type="PANTHER" id="PTHR35848">
    <property type="entry name" value="OXALATE-BINDING PROTEIN"/>
    <property type="match status" value="1"/>
</dbReference>
<gene>
    <name evidence="4" type="ORF">DFQ10_102438</name>
</gene>
<reference evidence="4 5" key="1">
    <citation type="submission" date="2018-07" db="EMBL/GenBank/DDBJ databases">
        <title>Genomic Encyclopedia of Type Strains, Phase III (KMG-III): the genomes of soil and plant-associated and newly described type strains.</title>
        <authorList>
            <person name="Whitman W."/>
        </authorList>
    </citation>
    <scope>NUCLEOTIDE SEQUENCE [LARGE SCALE GENOMIC DNA]</scope>
    <source>
        <strain evidence="4 5">CECT 7946</strain>
    </source>
</reference>